<dbReference type="GO" id="GO:0005840">
    <property type="term" value="C:ribosome"/>
    <property type="evidence" value="ECO:0007669"/>
    <property type="project" value="UniProtKB-KW"/>
</dbReference>
<evidence type="ECO:0000256" key="6">
    <source>
        <dbReference type="ARBA" id="ARBA00035292"/>
    </source>
</evidence>
<feature type="domain" description="Ribosomal protein L9" evidence="9">
    <location>
        <begin position="13"/>
        <end position="40"/>
    </location>
</feature>
<evidence type="ECO:0000256" key="1">
    <source>
        <dbReference type="ARBA" id="ARBA00010605"/>
    </source>
</evidence>
<protein>
    <recommendedName>
        <fullName evidence="6 7">Large ribosomal subunit protein bL9</fullName>
    </recommendedName>
</protein>
<dbReference type="STRING" id="1549855.AY555_05840"/>
<dbReference type="PANTHER" id="PTHR21368">
    <property type="entry name" value="50S RIBOSOMAL PROTEIN L9"/>
    <property type="match status" value="1"/>
</dbReference>
<dbReference type="Gene3D" id="3.40.5.10">
    <property type="entry name" value="Ribosomal protein L9, N-terminal domain"/>
    <property type="match status" value="1"/>
</dbReference>
<organism evidence="10 11">
    <name type="scientific">Haematospirillum jordaniae</name>
    <dbReference type="NCBI Taxonomy" id="1549855"/>
    <lineage>
        <taxon>Bacteria</taxon>
        <taxon>Pseudomonadati</taxon>
        <taxon>Pseudomonadota</taxon>
        <taxon>Alphaproteobacteria</taxon>
        <taxon>Rhodospirillales</taxon>
        <taxon>Novispirillaceae</taxon>
        <taxon>Haematospirillum</taxon>
    </lineage>
</organism>
<dbReference type="Proteomes" id="UP000076066">
    <property type="component" value="Chromosome"/>
</dbReference>
<accession>A0A143DDV5</accession>
<evidence type="ECO:0000256" key="4">
    <source>
        <dbReference type="ARBA" id="ARBA00022980"/>
    </source>
</evidence>
<dbReference type="InterPro" id="IPR020069">
    <property type="entry name" value="Ribosomal_bL9_C"/>
</dbReference>
<dbReference type="AlphaFoldDB" id="A0A143DDV5"/>
<evidence type="ECO:0000256" key="5">
    <source>
        <dbReference type="ARBA" id="ARBA00023274"/>
    </source>
</evidence>
<name>A0A143DDV5_9PROT</name>
<evidence type="ECO:0000256" key="7">
    <source>
        <dbReference type="HAMAP-Rule" id="MF_00503"/>
    </source>
</evidence>
<dbReference type="GO" id="GO:0019843">
    <property type="term" value="F:rRNA binding"/>
    <property type="evidence" value="ECO:0007669"/>
    <property type="project" value="UniProtKB-UniRule"/>
</dbReference>
<evidence type="ECO:0000256" key="8">
    <source>
        <dbReference type="SAM" id="MobiDB-lite"/>
    </source>
</evidence>
<sequence>MELILLERIEKLGQMGDVVRVKSGYARNFLLPQRKALRANKDNMAYFERQRAEIEAVNLKRRDEAAAVAAKMDGVRVVLIRQASEGGHLYGSVAARDIQEALREAGYKVERRQVILNTPLKSLGSYTVPVSLHPEVSVDVAVVIARSAAEAEEQQKVASEEQAAPAEEIFEDSVLEEGDETEA</sequence>
<dbReference type="InterPro" id="IPR020070">
    <property type="entry name" value="Ribosomal_bL9_N"/>
</dbReference>
<reference evidence="10 11" key="1">
    <citation type="submission" date="2016-02" db="EMBL/GenBank/DDBJ databases">
        <title>Complete Genome of H5569, the type strain of the newly described species Haematospirillium jordaniae.</title>
        <authorList>
            <person name="Nicholson A.C."/>
            <person name="Humrighouse B.W."/>
            <person name="Loparov V."/>
            <person name="McQuiston J.R."/>
        </authorList>
    </citation>
    <scope>NUCLEOTIDE SEQUENCE [LARGE SCALE GENOMIC DNA]</scope>
    <source>
        <strain evidence="10 11">H5569</strain>
    </source>
</reference>
<feature type="region of interest" description="Disordered" evidence="8">
    <location>
        <begin position="154"/>
        <end position="183"/>
    </location>
</feature>
<evidence type="ECO:0000256" key="3">
    <source>
        <dbReference type="ARBA" id="ARBA00022884"/>
    </source>
</evidence>
<keyword evidence="11" id="KW-1185">Reference proteome</keyword>
<comment type="similarity">
    <text evidence="1 7">Belongs to the bacterial ribosomal protein bL9 family.</text>
</comment>
<evidence type="ECO:0000256" key="2">
    <source>
        <dbReference type="ARBA" id="ARBA00022730"/>
    </source>
</evidence>
<dbReference type="KEGG" id="hjo:AY555_05840"/>
<evidence type="ECO:0000259" key="9">
    <source>
        <dbReference type="PROSITE" id="PS00651"/>
    </source>
</evidence>
<evidence type="ECO:0000313" key="11">
    <source>
        <dbReference type="Proteomes" id="UP000076066"/>
    </source>
</evidence>
<keyword evidence="5 7" id="KW-0687">Ribonucleoprotein</keyword>
<dbReference type="GO" id="GO:0003735">
    <property type="term" value="F:structural constituent of ribosome"/>
    <property type="evidence" value="ECO:0007669"/>
    <property type="project" value="InterPro"/>
</dbReference>
<keyword evidence="3 7" id="KW-0694">RNA-binding</keyword>
<evidence type="ECO:0000313" key="10">
    <source>
        <dbReference type="EMBL" id="AMW34779.1"/>
    </source>
</evidence>
<dbReference type="GeneID" id="53316675"/>
<dbReference type="InterPro" id="IPR009027">
    <property type="entry name" value="Ribosomal_bL9/RNase_H1_N"/>
</dbReference>
<dbReference type="HAMAP" id="MF_00503">
    <property type="entry name" value="Ribosomal_bL9"/>
    <property type="match status" value="1"/>
</dbReference>
<dbReference type="NCBIfam" id="TIGR00158">
    <property type="entry name" value="L9"/>
    <property type="match status" value="1"/>
</dbReference>
<dbReference type="Pfam" id="PF01281">
    <property type="entry name" value="Ribosomal_L9_N"/>
    <property type="match status" value="1"/>
</dbReference>
<dbReference type="EMBL" id="CP014525">
    <property type="protein sequence ID" value="AMW34779.1"/>
    <property type="molecule type" value="Genomic_DNA"/>
</dbReference>
<gene>
    <name evidence="7" type="primary">rplI</name>
    <name evidence="10" type="ORF">AY555_05840</name>
</gene>
<keyword evidence="2 7" id="KW-0699">rRNA-binding</keyword>
<dbReference type="InterPro" id="IPR020594">
    <property type="entry name" value="Ribosomal_bL9_bac/chp"/>
</dbReference>
<dbReference type="SUPFAM" id="SSF55653">
    <property type="entry name" value="Ribosomal protein L9 C-domain"/>
    <property type="match status" value="1"/>
</dbReference>
<dbReference type="Gene3D" id="3.10.430.100">
    <property type="entry name" value="Ribosomal protein L9, C-terminal domain"/>
    <property type="match status" value="1"/>
</dbReference>
<dbReference type="RefSeq" id="WP_066134627.1">
    <property type="nucleotide sequence ID" value="NZ_CP014525.1"/>
</dbReference>
<proteinExistence type="inferred from homology"/>
<dbReference type="InterPro" id="IPR000244">
    <property type="entry name" value="Ribosomal_bL9"/>
</dbReference>
<dbReference type="Pfam" id="PF03948">
    <property type="entry name" value="Ribosomal_L9_C"/>
    <property type="match status" value="1"/>
</dbReference>
<feature type="compositionally biased region" description="Acidic residues" evidence="8">
    <location>
        <begin position="168"/>
        <end position="183"/>
    </location>
</feature>
<dbReference type="PROSITE" id="PS00651">
    <property type="entry name" value="RIBOSOMAL_L9"/>
    <property type="match status" value="1"/>
</dbReference>
<dbReference type="GO" id="GO:0006412">
    <property type="term" value="P:translation"/>
    <property type="evidence" value="ECO:0007669"/>
    <property type="project" value="UniProtKB-UniRule"/>
</dbReference>
<dbReference type="SUPFAM" id="SSF55658">
    <property type="entry name" value="L9 N-domain-like"/>
    <property type="match status" value="1"/>
</dbReference>
<dbReference type="InterPro" id="IPR036935">
    <property type="entry name" value="Ribosomal_bL9_N_sf"/>
</dbReference>
<dbReference type="OrthoDB" id="9788336at2"/>
<dbReference type="InterPro" id="IPR036791">
    <property type="entry name" value="Ribosomal_bL9_C_sf"/>
</dbReference>
<dbReference type="GO" id="GO:1990904">
    <property type="term" value="C:ribonucleoprotein complex"/>
    <property type="evidence" value="ECO:0007669"/>
    <property type="project" value="UniProtKB-KW"/>
</dbReference>
<comment type="function">
    <text evidence="7">Binds to the 23S rRNA.</text>
</comment>
<keyword evidence="4 7" id="KW-0689">Ribosomal protein</keyword>